<keyword evidence="2" id="KW-1185">Reference proteome</keyword>
<dbReference type="Proteomes" id="UP001241377">
    <property type="component" value="Unassembled WGS sequence"/>
</dbReference>
<sequence>MIPAIAKSNFLMLNAFRVGRIGATRPVFRSGFVGIRQYSEQHLIHNPEGVEKQQEVNGKIVTRTIPVTVERELPDPFVSQKQNRNYFWTYGIGVTLACVIIFNYEKTRSPIVNSTLYLLRMSDEVTSRLGDNIDFKSLWPWISGTLNTVSGDIDIEFAVKGSIRDGMLKLRASRTSKTQPFDVHEFTLTVDGEVLDLKQTALGEFL</sequence>
<proteinExistence type="predicted"/>
<comment type="caution">
    <text evidence="1">The sequence shown here is derived from an EMBL/GenBank/DDBJ whole genome shotgun (WGS) entry which is preliminary data.</text>
</comment>
<organism evidence="1 2">
    <name type="scientific">Naganishia cerealis</name>
    <dbReference type="NCBI Taxonomy" id="610337"/>
    <lineage>
        <taxon>Eukaryota</taxon>
        <taxon>Fungi</taxon>
        <taxon>Dikarya</taxon>
        <taxon>Basidiomycota</taxon>
        <taxon>Agaricomycotina</taxon>
        <taxon>Tremellomycetes</taxon>
        <taxon>Filobasidiales</taxon>
        <taxon>Filobasidiaceae</taxon>
        <taxon>Naganishia</taxon>
    </lineage>
</organism>
<name>A0ACC2VI46_9TREE</name>
<evidence type="ECO:0000313" key="1">
    <source>
        <dbReference type="EMBL" id="KAJ9099069.1"/>
    </source>
</evidence>
<evidence type="ECO:0000313" key="2">
    <source>
        <dbReference type="Proteomes" id="UP001241377"/>
    </source>
</evidence>
<accession>A0ACC2VI46</accession>
<reference evidence="1" key="1">
    <citation type="submission" date="2023-04" db="EMBL/GenBank/DDBJ databases">
        <title>Draft Genome sequencing of Naganishia species isolated from polar environments using Oxford Nanopore Technology.</title>
        <authorList>
            <person name="Leo P."/>
            <person name="Venkateswaran K."/>
        </authorList>
    </citation>
    <scope>NUCLEOTIDE SEQUENCE</scope>
    <source>
        <strain evidence="1">MNA-CCFEE 5261</strain>
    </source>
</reference>
<gene>
    <name evidence="1" type="ORF">QFC19_006118</name>
</gene>
<dbReference type="EMBL" id="JASBWR010000071">
    <property type="protein sequence ID" value="KAJ9099069.1"/>
    <property type="molecule type" value="Genomic_DNA"/>
</dbReference>
<protein>
    <submittedName>
        <fullName evidence="1">Uncharacterized protein</fullName>
    </submittedName>
</protein>